<keyword evidence="3" id="KW-1185">Reference proteome</keyword>
<name>A0A5C5WBZ5_9BACT</name>
<dbReference type="AlphaFoldDB" id="A0A5C5WBZ5"/>
<dbReference type="EMBL" id="SJPI01000004">
    <property type="protein sequence ID" value="TWT48027.1"/>
    <property type="molecule type" value="Genomic_DNA"/>
</dbReference>
<organism evidence="2 3">
    <name type="scientific">Rubripirellula amarantea</name>
    <dbReference type="NCBI Taxonomy" id="2527999"/>
    <lineage>
        <taxon>Bacteria</taxon>
        <taxon>Pseudomonadati</taxon>
        <taxon>Planctomycetota</taxon>
        <taxon>Planctomycetia</taxon>
        <taxon>Pirellulales</taxon>
        <taxon>Pirellulaceae</taxon>
        <taxon>Rubripirellula</taxon>
    </lineage>
</organism>
<accession>A0A5C5WBZ5</accession>
<reference evidence="2 3" key="1">
    <citation type="submission" date="2019-02" db="EMBL/GenBank/DDBJ databases">
        <title>Deep-cultivation of Planctomycetes and their phenomic and genomic characterization uncovers novel biology.</title>
        <authorList>
            <person name="Wiegand S."/>
            <person name="Jogler M."/>
            <person name="Boedeker C."/>
            <person name="Pinto D."/>
            <person name="Vollmers J."/>
            <person name="Rivas-Marin E."/>
            <person name="Kohn T."/>
            <person name="Peeters S.H."/>
            <person name="Heuer A."/>
            <person name="Rast P."/>
            <person name="Oberbeckmann S."/>
            <person name="Bunk B."/>
            <person name="Jeske O."/>
            <person name="Meyerdierks A."/>
            <person name="Storesund J.E."/>
            <person name="Kallscheuer N."/>
            <person name="Luecker S."/>
            <person name="Lage O.M."/>
            <person name="Pohl T."/>
            <person name="Merkel B.J."/>
            <person name="Hornburger P."/>
            <person name="Mueller R.-W."/>
            <person name="Bruemmer F."/>
            <person name="Labrenz M."/>
            <person name="Spormann A.M."/>
            <person name="Op Den Camp H."/>
            <person name="Overmann J."/>
            <person name="Amann R."/>
            <person name="Jetten M.S.M."/>
            <person name="Mascher T."/>
            <person name="Medema M.H."/>
            <person name="Devos D.P."/>
            <person name="Kaster A.-K."/>
            <person name="Ovreas L."/>
            <person name="Rohde M."/>
            <person name="Galperin M.Y."/>
            <person name="Jogler C."/>
        </authorList>
    </citation>
    <scope>NUCLEOTIDE SEQUENCE [LARGE SCALE GENOMIC DNA]</scope>
    <source>
        <strain evidence="2 3">Pla22</strain>
    </source>
</reference>
<feature type="compositionally biased region" description="Basic residues" evidence="1">
    <location>
        <begin position="92"/>
        <end position="112"/>
    </location>
</feature>
<dbReference type="SUPFAM" id="SSF69754">
    <property type="entry name" value="Ribosome binding protein Y (YfiA homologue)"/>
    <property type="match status" value="1"/>
</dbReference>
<dbReference type="RefSeq" id="WP_146517443.1">
    <property type="nucleotide sequence ID" value="NZ_SJPI01000004.1"/>
</dbReference>
<feature type="region of interest" description="Disordered" evidence="1">
    <location>
        <begin position="92"/>
        <end position="118"/>
    </location>
</feature>
<evidence type="ECO:0000313" key="2">
    <source>
        <dbReference type="EMBL" id="TWT48027.1"/>
    </source>
</evidence>
<sequence length="118" mass="13165">MKISVTTSMNQLSSQARDSAERMLRSTLARFTEKIAQVSVLIDDENGPRGGVDKHCRVNVLMPGVGVVTTSARHEKVLAAVSEAARRARRIVVSKTKRPQSLRMRRRSHHNQHAPQVD</sequence>
<protein>
    <recommendedName>
        <fullName evidence="4">Sigma 54 modulation protein / S30EA ribosomal protein</fullName>
    </recommendedName>
</protein>
<gene>
    <name evidence="2" type="ORF">Pla22_50270</name>
</gene>
<proteinExistence type="predicted"/>
<comment type="caution">
    <text evidence="2">The sequence shown here is derived from an EMBL/GenBank/DDBJ whole genome shotgun (WGS) entry which is preliminary data.</text>
</comment>
<dbReference type="Proteomes" id="UP000316598">
    <property type="component" value="Unassembled WGS sequence"/>
</dbReference>
<dbReference type="InterPro" id="IPR036567">
    <property type="entry name" value="RHF-like"/>
</dbReference>
<dbReference type="Gene3D" id="3.30.160.100">
    <property type="entry name" value="Ribosome hibernation promotion factor-like"/>
    <property type="match status" value="1"/>
</dbReference>
<dbReference type="OrthoDB" id="121633at2"/>
<evidence type="ECO:0000313" key="3">
    <source>
        <dbReference type="Proteomes" id="UP000316598"/>
    </source>
</evidence>
<evidence type="ECO:0008006" key="4">
    <source>
        <dbReference type="Google" id="ProtNLM"/>
    </source>
</evidence>
<evidence type="ECO:0000256" key="1">
    <source>
        <dbReference type="SAM" id="MobiDB-lite"/>
    </source>
</evidence>